<dbReference type="InterPro" id="IPR051531">
    <property type="entry name" value="N-acetyltransferase"/>
</dbReference>
<accession>A0A1G5S6Y9</accession>
<evidence type="ECO:0000313" key="3">
    <source>
        <dbReference type="Proteomes" id="UP000199208"/>
    </source>
</evidence>
<dbReference type="Proteomes" id="UP000199208">
    <property type="component" value="Unassembled WGS sequence"/>
</dbReference>
<evidence type="ECO:0000313" key="2">
    <source>
        <dbReference type="EMBL" id="SCZ81481.1"/>
    </source>
</evidence>
<dbReference type="InterPro" id="IPR000182">
    <property type="entry name" value="GNAT_dom"/>
</dbReference>
<dbReference type="OrthoDB" id="7863753at2"/>
<dbReference type="Pfam" id="PF13302">
    <property type="entry name" value="Acetyltransf_3"/>
    <property type="match status" value="1"/>
</dbReference>
<dbReference type="PROSITE" id="PS51186">
    <property type="entry name" value="GNAT"/>
    <property type="match status" value="1"/>
</dbReference>
<dbReference type="SUPFAM" id="SSF55729">
    <property type="entry name" value="Acyl-CoA N-acyltransferases (Nat)"/>
    <property type="match status" value="1"/>
</dbReference>
<dbReference type="EMBL" id="FMWL01000019">
    <property type="protein sequence ID" value="SCZ81481.1"/>
    <property type="molecule type" value="Genomic_DNA"/>
</dbReference>
<organism evidence="2 3">
    <name type="scientific">Acidaminobacter hydrogenoformans DSM 2784</name>
    <dbReference type="NCBI Taxonomy" id="1120920"/>
    <lineage>
        <taxon>Bacteria</taxon>
        <taxon>Bacillati</taxon>
        <taxon>Bacillota</taxon>
        <taxon>Clostridia</taxon>
        <taxon>Peptostreptococcales</taxon>
        <taxon>Acidaminobacteraceae</taxon>
        <taxon>Acidaminobacter</taxon>
    </lineage>
</organism>
<evidence type="ECO:0000259" key="1">
    <source>
        <dbReference type="PROSITE" id="PS51186"/>
    </source>
</evidence>
<reference evidence="2 3" key="1">
    <citation type="submission" date="2016-10" db="EMBL/GenBank/DDBJ databases">
        <authorList>
            <person name="de Groot N.N."/>
        </authorList>
    </citation>
    <scope>NUCLEOTIDE SEQUENCE [LARGE SCALE GENOMIC DNA]</scope>
    <source>
        <strain evidence="2 3">DSM 2784</strain>
    </source>
</reference>
<protein>
    <submittedName>
        <fullName evidence="2">Protein N-acetyltransferase, RimJ/RimL family</fullName>
    </submittedName>
</protein>
<dbReference type="PANTHER" id="PTHR43792">
    <property type="entry name" value="GNAT FAMILY, PUTATIVE (AFU_ORTHOLOGUE AFUA_3G00765)-RELATED-RELATED"/>
    <property type="match status" value="1"/>
</dbReference>
<dbReference type="InterPro" id="IPR016181">
    <property type="entry name" value="Acyl_CoA_acyltransferase"/>
</dbReference>
<dbReference type="STRING" id="1120920.SAMN03080599_02815"/>
<gene>
    <name evidence="2" type="ORF">SAMN03080599_02815</name>
</gene>
<dbReference type="GO" id="GO:0016747">
    <property type="term" value="F:acyltransferase activity, transferring groups other than amino-acyl groups"/>
    <property type="evidence" value="ECO:0007669"/>
    <property type="project" value="InterPro"/>
</dbReference>
<dbReference type="RefSeq" id="WP_092592580.1">
    <property type="nucleotide sequence ID" value="NZ_FMWL01000019.1"/>
</dbReference>
<feature type="domain" description="N-acetyltransferase" evidence="1">
    <location>
        <begin position="16"/>
        <end position="189"/>
    </location>
</feature>
<proteinExistence type="predicted"/>
<keyword evidence="2" id="KW-0808">Transferase</keyword>
<name>A0A1G5S6Y9_9FIRM</name>
<sequence>MELEIHRGIMKRRLHGNLTYLIPLTLQDLEDQLINPKITAERYDLKGALEPPDDHMKKILEIKLAKMKAAPELSVFSTYFLIVEMESHEILGTIGYKGAPDEDGTIEVGYGIRPGFREKGFMTDALKAFTEFGLTLPGVLKIVACTNKDNGASIRVLEKSGYKRIYTAQDLFVWRYPAQPPVEMDMGLGQELGNEA</sequence>
<dbReference type="PANTHER" id="PTHR43792:SF13">
    <property type="entry name" value="ACETYLTRANSFERASE"/>
    <property type="match status" value="1"/>
</dbReference>
<dbReference type="AlphaFoldDB" id="A0A1G5S6Y9"/>
<dbReference type="Gene3D" id="3.40.630.30">
    <property type="match status" value="1"/>
</dbReference>
<keyword evidence="3" id="KW-1185">Reference proteome</keyword>